<dbReference type="GO" id="GO:0005737">
    <property type="term" value="C:cytoplasm"/>
    <property type="evidence" value="ECO:0007669"/>
    <property type="project" value="TreeGrafter"/>
</dbReference>
<name>A0AAE3FV02_9EURY</name>
<accession>A0AAE3FV02</accession>
<dbReference type="GO" id="GO:0016491">
    <property type="term" value="F:oxidoreductase activity"/>
    <property type="evidence" value="ECO:0007669"/>
    <property type="project" value="UniProtKB-KW"/>
</dbReference>
<feature type="domain" description="FAD dependent oxidoreductase" evidence="2">
    <location>
        <begin position="21"/>
        <end position="354"/>
    </location>
</feature>
<protein>
    <submittedName>
        <fullName evidence="3">FAD-binding oxidoreductase</fullName>
    </submittedName>
</protein>
<dbReference type="PANTHER" id="PTHR13847:SF287">
    <property type="entry name" value="FAD-DEPENDENT OXIDOREDUCTASE DOMAIN-CONTAINING PROTEIN 1"/>
    <property type="match status" value="1"/>
</dbReference>
<dbReference type="SUPFAM" id="SSF51905">
    <property type="entry name" value="FAD/NAD(P)-binding domain"/>
    <property type="match status" value="1"/>
</dbReference>
<dbReference type="Gene3D" id="3.30.9.10">
    <property type="entry name" value="D-Amino Acid Oxidase, subunit A, domain 2"/>
    <property type="match status" value="1"/>
</dbReference>
<reference evidence="3" key="2">
    <citation type="submission" date="2022-02" db="EMBL/GenBank/DDBJ databases">
        <authorList>
            <person name="Elcheninov A.G."/>
            <person name="Sorokin D.Y."/>
            <person name="Kublanov I.V."/>
        </authorList>
    </citation>
    <scope>NUCLEOTIDE SEQUENCE</scope>
    <source>
        <strain evidence="3">AArc-St2</strain>
    </source>
</reference>
<dbReference type="Proteomes" id="UP001203207">
    <property type="component" value="Unassembled WGS sequence"/>
</dbReference>
<organism evidence="3 4">
    <name type="scientific">Natronocalculus amylovorans</name>
    <dbReference type="NCBI Taxonomy" id="2917812"/>
    <lineage>
        <taxon>Archaea</taxon>
        <taxon>Methanobacteriati</taxon>
        <taxon>Methanobacteriota</taxon>
        <taxon>Stenosarchaea group</taxon>
        <taxon>Halobacteria</taxon>
        <taxon>Halobacteriales</taxon>
        <taxon>Haloferacaceae</taxon>
        <taxon>Natronocalculus</taxon>
    </lineage>
</organism>
<evidence type="ECO:0000256" key="1">
    <source>
        <dbReference type="ARBA" id="ARBA00023002"/>
    </source>
</evidence>
<dbReference type="AlphaFoldDB" id="A0AAE3FV02"/>
<comment type="caution">
    <text evidence="3">The sequence shown here is derived from an EMBL/GenBank/DDBJ whole genome shotgun (WGS) entry which is preliminary data.</text>
</comment>
<evidence type="ECO:0000259" key="2">
    <source>
        <dbReference type="Pfam" id="PF01266"/>
    </source>
</evidence>
<gene>
    <name evidence="3" type="ORF">AArcSt2_00680</name>
</gene>
<dbReference type="RefSeq" id="WP_250582242.1">
    <property type="nucleotide sequence ID" value="NZ_JAKRVX010000001.1"/>
</dbReference>
<dbReference type="InterPro" id="IPR006076">
    <property type="entry name" value="FAD-dep_OxRdtase"/>
</dbReference>
<reference evidence="3" key="1">
    <citation type="journal article" date="2022" name="Syst. Appl. Microbiol.">
        <title>Natronocalculus amylovorans gen. nov., sp. nov., and Natranaeroarchaeum aerophilus sp. nov., dominant culturable amylolytic natronoarchaea from hypersaline soda lakes in southwestern Siberia.</title>
        <authorList>
            <person name="Sorokin D.Y."/>
            <person name="Elcheninov A.G."/>
            <person name="Khizhniak T.V."/>
            <person name="Koenen M."/>
            <person name="Bale N.J."/>
            <person name="Damste J.S.S."/>
            <person name="Kublanov I.V."/>
        </authorList>
    </citation>
    <scope>NUCLEOTIDE SEQUENCE</scope>
    <source>
        <strain evidence="3">AArc-St2</strain>
    </source>
</reference>
<proteinExistence type="predicted"/>
<dbReference type="Pfam" id="PF01266">
    <property type="entry name" value="DAO"/>
    <property type="match status" value="1"/>
</dbReference>
<keyword evidence="1" id="KW-0560">Oxidoreductase</keyword>
<dbReference type="InterPro" id="IPR036188">
    <property type="entry name" value="FAD/NAD-bd_sf"/>
</dbReference>
<evidence type="ECO:0000313" key="3">
    <source>
        <dbReference type="EMBL" id="MCL9815450.1"/>
    </source>
</evidence>
<keyword evidence="4" id="KW-1185">Reference proteome</keyword>
<sequence length="386" mass="41016">MSQPRTGWEPEIDADGDGLSIAVIGAGAVGITAAHDLATTGATVTVYEKGTVGSGSSGRAAGVLYDAFATDIDAQIGARTQERVRSLSGVDPFTFTDCPYVMVAHKNDTTRCEALAEGVERMRVHGRDVSCIEPATLGSQFPLKTDDIGVAAVSRNAGWTTPQTYVDAVAKRAVNRGVKLKTETTASIADAEDTTTIIANGERTTYDRVIIAAGAHTKQLLGAVGITIAMKPYRVQALTSTVPYNGPMCYDATTGVYFRPHPTGMLAGDGTELVETDPDQWERDADTWFIDSVTDAVKQRAAYDITVDRAWAGLCTATPDENPLCGELRDGLYVATGWQGHGFMRAAGMGEAIAKDVLGEPSIEPFDPTRFTGEESFEITEGMAVE</sequence>
<dbReference type="Gene3D" id="3.50.50.60">
    <property type="entry name" value="FAD/NAD(P)-binding domain"/>
    <property type="match status" value="1"/>
</dbReference>
<evidence type="ECO:0000313" key="4">
    <source>
        <dbReference type="Proteomes" id="UP001203207"/>
    </source>
</evidence>
<dbReference type="PANTHER" id="PTHR13847">
    <property type="entry name" value="SARCOSINE DEHYDROGENASE-RELATED"/>
    <property type="match status" value="1"/>
</dbReference>
<dbReference type="EMBL" id="JAKRVX010000001">
    <property type="protein sequence ID" value="MCL9815450.1"/>
    <property type="molecule type" value="Genomic_DNA"/>
</dbReference>